<evidence type="ECO:0000256" key="9">
    <source>
        <dbReference type="ARBA" id="ARBA00023002"/>
    </source>
</evidence>
<dbReference type="GO" id="GO:0008379">
    <property type="term" value="F:thioredoxin peroxidase activity"/>
    <property type="evidence" value="ECO:0007669"/>
    <property type="project" value="TreeGrafter"/>
</dbReference>
<evidence type="ECO:0000313" key="17">
    <source>
        <dbReference type="EMBL" id="TFE87779.1"/>
    </source>
</evidence>
<feature type="domain" description="Thioredoxin" evidence="16">
    <location>
        <begin position="15"/>
        <end position="175"/>
    </location>
</feature>
<dbReference type="PIRSF" id="PIRSF000239">
    <property type="entry name" value="AHPC"/>
    <property type="match status" value="1"/>
</dbReference>
<dbReference type="InterPro" id="IPR050217">
    <property type="entry name" value="Peroxiredoxin"/>
</dbReference>
<protein>
    <recommendedName>
        <fullName evidence="5">Alkyl hydroperoxide reductase C</fullName>
        <ecNumber evidence="4">1.11.1.26</ecNumber>
    </recommendedName>
    <alternativeName>
        <fullName evidence="12">Peroxiredoxin</fullName>
    </alternativeName>
    <alternativeName>
        <fullName evidence="13">Thioredoxin peroxidase</fullName>
    </alternativeName>
</protein>
<evidence type="ECO:0000256" key="12">
    <source>
        <dbReference type="ARBA" id="ARBA00032077"/>
    </source>
</evidence>
<keyword evidence="7 17" id="KW-0575">Peroxidase</keyword>
<dbReference type="AlphaFoldDB" id="A0A4Y8Q1T6"/>
<dbReference type="RefSeq" id="WP_134752796.1">
    <property type="nucleotide sequence ID" value="NZ_MYFO02000012.1"/>
</dbReference>
<sequence>MTQAQFTITEQPAVAKIGLPAPSFSLLSTKNMETLDERVTLEDYRGKWLVFFFWPFDFTFVCPTEITAFSDHYEQFLELDCEIVGASVDSVYTHRAWTQTPREQNGIGAVRFPLVSDFFKETARAYGVLDDESGAAHRGLFIIDPDGVLRYQVVTDMNVGRSVDETLRVLQALQAGGLCPANWKPGDKTL</sequence>
<dbReference type="InterPro" id="IPR019479">
    <property type="entry name" value="Peroxiredoxin_C"/>
</dbReference>
<evidence type="ECO:0000256" key="15">
    <source>
        <dbReference type="PIRSR" id="PIRSR000239-1"/>
    </source>
</evidence>
<dbReference type="CDD" id="cd03015">
    <property type="entry name" value="PRX_Typ2cys"/>
    <property type="match status" value="1"/>
</dbReference>
<comment type="catalytic activity">
    <reaction evidence="14">
        <text>a hydroperoxide + NADH + H(+) = an alcohol + NAD(+) + H2O</text>
        <dbReference type="Rhea" id="RHEA:62628"/>
        <dbReference type="ChEBI" id="CHEBI:15377"/>
        <dbReference type="ChEBI" id="CHEBI:15378"/>
        <dbReference type="ChEBI" id="CHEBI:30879"/>
        <dbReference type="ChEBI" id="CHEBI:35924"/>
        <dbReference type="ChEBI" id="CHEBI:57540"/>
        <dbReference type="ChEBI" id="CHEBI:57945"/>
        <dbReference type="EC" id="1.11.1.26"/>
    </reaction>
</comment>
<dbReference type="GO" id="GO:0006979">
    <property type="term" value="P:response to oxidative stress"/>
    <property type="evidence" value="ECO:0007669"/>
    <property type="project" value="TreeGrafter"/>
</dbReference>
<comment type="similarity">
    <text evidence="2">Belongs to the peroxiredoxin family. AhpC/Prx1 subfamily.</text>
</comment>
<dbReference type="InterPro" id="IPR013766">
    <property type="entry name" value="Thioredoxin_domain"/>
</dbReference>
<gene>
    <name evidence="17" type="ORF">B5M42_11265</name>
</gene>
<dbReference type="EMBL" id="MYFO01000012">
    <property type="protein sequence ID" value="TFE87779.1"/>
    <property type="molecule type" value="Genomic_DNA"/>
</dbReference>
<dbReference type="PANTHER" id="PTHR10681:SF121">
    <property type="entry name" value="ALKYL HYDROPEROXIDE REDUCTASE C"/>
    <property type="match status" value="1"/>
</dbReference>
<organism evidence="17 18">
    <name type="scientific">Paenibacillus athensensis</name>
    <dbReference type="NCBI Taxonomy" id="1967502"/>
    <lineage>
        <taxon>Bacteria</taxon>
        <taxon>Bacillati</taxon>
        <taxon>Bacillota</taxon>
        <taxon>Bacilli</taxon>
        <taxon>Bacillales</taxon>
        <taxon>Paenibacillaceae</taxon>
        <taxon>Paenibacillus</taxon>
    </lineage>
</organism>
<dbReference type="InterPro" id="IPR024706">
    <property type="entry name" value="Peroxiredoxin_AhpC-typ"/>
</dbReference>
<evidence type="ECO:0000256" key="4">
    <source>
        <dbReference type="ARBA" id="ARBA00013021"/>
    </source>
</evidence>
<evidence type="ECO:0000256" key="14">
    <source>
        <dbReference type="ARBA" id="ARBA00047572"/>
    </source>
</evidence>
<dbReference type="Gene3D" id="3.40.30.10">
    <property type="entry name" value="Glutaredoxin"/>
    <property type="match status" value="1"/>
</dbReference>
<keyword evidence="18" id="KW-1185">Reference proteome</keyword>
<evidence type="ECO:0000256" key="7">
    <source>
        <dbReference type="ARBA" id="ARBA00022559"/>
    </source>
</evidence>
<evidence type="ECO:0000256" key="5">
    <source>
        <dbReference type="ARBA" id="ARBA00017462"/>
    </source>
</evidence>
<keyword evidence="10" id="KW-1015">Disulfide bond</keyword>
<proteinExistence type="inferred from homology"/>
<keyword evidence="11" id="KW-0676">Redox-active center</keyword>
<dbReference type="EC" id="1.11.1.26" evidence="4"/>
<dbReference type="PROSITE" id="PS51352">
    <property type="entry name" value="THIOREDOXIN_2"/>
    <property type="match status" value="1"/>
</dbReference>
<evidence type="ECO:0000259" key="16">
    <source>
        <dbReference type="PROSITE" id="PS51352"/>
    </source>
</evidence>
<dbReference type="Pfam" id="PF00578">
    <property type="entry name" value="AhpC-TSA"/>
    <property type="match status" value="1"/>
</dbReference>
<dbReference type="GO" id="GO:0033554">
    <property type="term" value="P:cellular response to stress"/>
    <property type="evidence" value="ECO:0007669"/>
    <property type="project" value="TreeGrafter"/>
</dbReference>
<dbReference type="GO" id="GO:0045454">
    <property type="term" value="P:cell redox homeostasis"/>
    <property type="evidence" value="ECO:0007669"/>
    <property type="project" value="TreeGrafter"/>
</dbReference>
<dbReference type="GO" id="GO:0102039">
    <property type="term" value="F:NADH-dependent peroxiredoxin activity"/>
    <property type="evidence" value="ECO:0007669"/>
    <property type="project" value="UniProtKB-EC"/>
</dbReference>
<evidence type="ECO:0000256" key="1">
    <source>
        <dbReference type="ARBA" id="ARBA00004496"/>
    </source>
</evidence>
<dbReference type="SUPFAM" id="SSF52833">
    <property type="entry name" value="Thioredoxin-like"/>
    <property type="match status" value="1"/>
</dbReference>
<comment type="subcellular location">
    <subcellularLocation>
        <location evidence="1">Cytoplasm</location>
    </subcellularLocation>
</comment>
<feature type="active site" description="Cysteine sulfenic acid (-SOH) intermediate; for peroxidase activity" evidence="15">
    <location>
        <position position="62"/>
    </location>
</feature>
<comment type="subunit">
    <text evidence="3">Homodimer; disulfide-linked, upon oxidation. 5 homodimers assemble to form a ring-like decamer.</text>
</comment>
<dbReference type="OrthoDB" id="9812811at2"/>
<dbReference type="FunFam" id="3.40.30.10:FF:000002">
    <property type="entry name" value="Alkyl hydroperoxide reductase C"/>
    <property type="match status" value="1"/>
</dbReference>
<dbReference type="GO" id="GO:0005829">
    <property type="term" value="C:cytosol"/>
    <property type="evidence" value="ECO:0007669"/>
    <property type="project" value="TreeGrafter"/>
</dbReference>
<evidence type="ECO:0000256" key="11">
    <source>
        <dbReference type="ARBA" id="ARBA00023284"/>
    </source>
</evidence>
<accession>A0A4Y8Q1T6</accession>
<evidence type="ECO:0000256" key="3">
    <source>
        <dbReference type="ARBA" id="ARBA00011654"/>
    </source>
</evidence>
<dbReference type="Pfam" id="PF10417">
    <property type="entry name" value="1-cysPrx_C"/>
    <property type="match status" value="1"/>
</dbReference>
<reference evidence="17 18" key="1">
    <citation type="submission" date="2017-03" db="EMBL/GenBank/DDBJ databases">
        <title>Isolation of Levoglucosan Utilizing Bacteria.</title>
        <authorList>
            <person name="Arya A.S."/>
        </authorList>
    </citation>
    <scope>NUCLEOTIDE SEQUENCE [LARGE SCALE GENOMIC DNA]</scope>
    <source>
        <strain evidence="17 18">MEC069</strain>
    </source>
</reference>
<dbReference type="Proteomes" id="UP000298246">
    <property type="component" value="Unassembled WGS sequence"/>
</dbReference>
<keyword evidence="8" id="KW-0049">Antioxidant</keyword>
<evidence type="ECO:0000256" key="10">
    <source>
        <dbReference type="ARBA" id="ARBA00023157"/>
    </source>
</evidence>
<dbReference type="GO" id="GO:0042744">
    <property type="term" value="P:hydrogen peroxide catabolic process"/>
    <property type="evidence" value="ECO:0007669"/>
    <property type="project" value="TreeGrafter"/>
</dbReference>
<dbReference type="InterPro" id="IPR036249">
    <property type="entry name" value="Thioredoxin-like_sf"/>
</dbReference>
<dbReference type="PANTHER" id="PTHR10681">
    <property type="entry name" value="THIOREDOXIN PEROXIDASE"/>
    <property type="match status" value="1"/>
</dbReference>
<name>A0A4Y8Q1T6_9BACL</name>
<evidence type="ECO:0000313" key="18">
    <source>
        <dbReference type="Proteomes" id="UP000298246"/>
    </source>
</evidence>
<evidence type="ECO:0000256" key="8">
    <source>
        <dbReference type="ARBA" id="ARBA00022862"/>
    </source>
</evidence>
<evidence type="ECO:0000256" key="13">
    <source>
        <dbReference type="ARBA" id="ARBA00032824"/>
    </source>
</evidence>
<keyword evidence="6" id="KW-0963">Cytoplasm</keyword>
<comment type="caution">
    <text evidence="17">The sequence shown here is derived from an EMBL/GenBank/DDBJ whole genome shotgun (WGS) entry which is preliminary data.</text>
</comment>
<keyword evidence="9" id="KW-0560">Oxidoreductase</keyword>
<evidence type="ECO:0000256" key="2">
    <source>
        <dbReference type="ARBA" id="ARBA00009796"/>
    </source>
</evidence>
<evidence type="ECO:0000256" key="6">
    <source>
        <dbReference type="ARBA" id="ARBA00022490"/>
    </source>
</evidence>
<dbReference type="InterPro" id="IPR000866">
    <property type="entry name" value="AhpC/TSA"/>
</dbReference>